<feature type="binding site" evidence="4">
    <location>
        <begin position="10"/>
        <end position="14"/>
    </location>
    <ligand>
        <name>ATP</name>
        <dbReference type="ChEBI" id="CHEBI:30616"/>
    </ligand>
</feature>
<organism evidence="6 7">
    <name type="scientific">Akkermansia glycaniphila</name>
    <dbReference type="NCBI Taxonomy" id="1679444"/>
    <lineage>
        <taxon>Bacteria</taxon>
        <taxon>Pseudomonadati</taxon>
        <taxon>Verrucomicrobiota</taxon>
        <taxon>Verrucomicrobiia</taxon>
        <taxon>Verrucomicrobiales</taxon>
        <taxon>Akkermansiaceae</taxon>
        <taxon>Akkermansia</taxon>
    </lineage>
</organism>
<comment type="cofactor">
    <cofactor evidence="5">
        <name>Mg(2+)</name>
        <dbReference type="ChEBI" id="CHEBI:18420"/>
    </cofactor>
</comment>
<feature type="binding site" evidence="4">
    <location>
        <begin position="137"/>
        <end position="145"/>
    </location>
    <ligand>
        <name>ATP</name>
        <dbReference type="ChEBI" id="CHEBI:30616"/>
    </ligand>
</feature>
<proteinExistence type="inferred from homology"/>
<dbReference type="GO" id="GO:0005524">
    <property type="term" value="F:ATP binding"/>
    <property type="evidence" value="ECO:0007669"/>
    <property type="project" value="UniProtKB-KW"/>
</dbReference>
<keyword evidence="5" id="KW-0479">Metal-binding</keyword>
<dbReference type="RefSeq" id="WP_067772407.1">
    <property type="nucleotide sequence ID" value="NZ_LIGX01000002.1"/>
</dbReference>
<dbReference type="STRING" id="1679444.PYTT_0190"/>
<evidence type="ECO:0000256" key="5">
    <source>
        <dbReference type="RuleBase" id="RU361279"/>
    </source>
</evidence>
<gene>
    <name evidence="6" type="ORF">PYTT_0190</name>
</gene>
<protein>
    <recommendedName>
        <fullName evidence="5">5-formyltetrahydrofolate cyclo-ligase</fullName>
        <ecNumber evidence="5">6.3.3.2</ecNumber>
    </recommendedName>
</protein>
<accession>A0A1H6K8A5</accession>
<dbReference type="GO" id="GO:0046872">
    <property type="term" value="F:metal ion binding"/>
    <property type="evidence" value="ECO:0007669"/>
    <property type="project" value="UniProtKB-KW"/>
</dbReference>
<evidence type="ECO:0000256" key="4">
    <source>
        <dbReference type="PIRSR" id="PIRSR006806-1"/>
    </source>
</evidence>
<keyword evidence="6" id="KW-0436">Ligase</keyword>
<dbReference type="InterPro" id="IPR037171">
    <property type="entry name" value="NagB/RpiA_transferase-like"/>
</dbReference>
<dbReference type="NCBIfam" id="TIGR02727">
    <property type="entry name" value="MTHFS_bact"/>
    <property type="match status" value="1"/>
</dbReference>
<keyword evidence="7" id="KW-1185">Reference proteome</keyword>
<dbReference type="GO" id="GO:0009396">
    <property type="term" value="P:folic acid-containing compound biosynthetic process"/>
    <property type="evidence" value="ECO:0007669"/>
    <property type="project" value="TreeGrafter"/>
</dbReference>
<dbReference type="PANTHER" id="PTHR23407">
    <property type="entry name" value="ATPASE INHIBITOR/5-FORMYLTETRAHYDROFOLATE CYCLO-LIGASE"/>
    <property type="match status" value="1"/>
</dbReference>
<comment type="catalytic activity">
    <reaction evidence="5">
        <text>(6S)-5-formyl-5,6,7,8-tetrahydrofolate + ATP = (6R)-5,10-methenyltetrahydrofolate + ADP + phosphate</text>
        <dbReference type="Rhea" id="RHEA:10488"/>
        <dbReference type="ChEBI" id="CHEBI:30616"/>
        <dbReference type="ChEBI" id="CHEBI:43474"/>
        <dbReference type="ChEBI" id="CHEBI:57455"/>
        <dbReference type="ChEBI" id="CHEBI:57457"/>
        <dbReference type="ChEBI" id="CHEBI:456216"/>
        <dbReference type="EC" id="6.3.3.2"/>
    </reaction>
</comment>
<dbReference type="EMBL" id="LT629973">
    <property type="protein sequence ID" value="SEH71683.1"/>
    <property type="molecule type" value="Genomic_DNA"/>
</dbReference>
<keyword evidence="5" id="KW-0460">Magnesium</keyword>
<dbReference type="Proteomes" id="UP000176204">
    <property type="component" value="Chromosome I"/>
</dbReference>
<dbReference type="InterPro" id="IPR024185">
    <property type="entry name" value="FTHF_cligase-like_sf"/>
</dbReference>
<reference evidence="7" key="1">
    <citation type="submission" date="2016-09" db="EMBL/GenBank/DDBJ databases">
        <authorList>
            <person name="Koehorst J."/>
        </authorList>
    </citation>
    <scope>NUCLEOTIDE SEQUENCE [LARGE SCALE GENOMIC DNA]</scope>
</reference>
<keyword evidence="3 4" id="KW-0067">ATP-binding</keyword>
<evidence type="ECO:0000313" key="7">
    <source>
        <dbReference type="Proteomes" id="UP000176204"/>
    </source>
</evidence>
<dbReference type="PIRSF" id="PIRSF006806">
    <property type="entry name" value="FTHF_cligase"/>
    <property type="match status" value="1"/>
</dbReference>
<evidence type="ECO:0000256" key="3">
    <source>
        <dbReference type="ARBA" id="ARBA00022840"/>
    </source>
</evidence>
<dbReference type="SUPFAM" id="SSF100950">
    <property type="entry name" value="NagB/RpiA/CoA transferase-like"/>
    <property type="match status" value="1"/>
</dbReference>
<evidence type="ECO:0000256" key="2">
    <source>
        <dbReference type="ARBA" id="ARBA00022741"/>
    </source>
</evidence>
<comment type="similarity">
    <text evidence="1 5">Belongs to the 5-formyltetrahydrofolate cyclo-ligase family.</text>
</comment>
<dbReference type="InterPro" id="IPR002698">
    <property type="entry name" value="FTHF_cligase"/>
</dbReference>
<evidence type="ECO:0000256" key="1">
    <source>
        <dbReference type="ARBA" id="ARBA00010638"/>
    </source>
</evidence>
<dbReference type="KEGG" id="agl:PYTT_0190"/>
<evidence type="ECO:0000313" key="6">
    <source>
        <dbReference type="EMBL" id="SEH71683.1"/>
    </source>
</evidence>
<dbReference type="PANTHER" id="PTHR23407:SF1">
    <property type="entry name" value="5-FORMYLTETRAHYDROFOLATE CYCLO-LIGASE"/>
    <property type="match status" value="1"/>
</dbReference>
<dbReference type="Pfam" id="PF01812">
    <property type="entry name" value="5-FTHF_cyc-lig"/>
    <property type="match status" value="1"/>
</dbReference>
<dbReference type="GO" id="GO:0030272">
    <property type="term" value="F:5-formyltetrahydrofolate cyclo-ligase activity"/>
    <property type="evidence" value="ECO:0007669"/>
    <property type="project" value="UniProtKB-EC"/>
</dbReference>
<dbReference type="Gene3D" id="3.40.50.10420">
    <property type="entry name" value="NagB/RpiA/CoA transferase-like"/>
    <property type="match status" value="1"/>
</dbReference>
<keyword evidence="2 4" id="KW-0547">Nucleotide-binding</keyword>
<name>A0A1H6K8A5_9BACT</name>
<dbReference type="EC" id="6.3.3.2" evidence="5"/>
<dbReference type="GO" id="GO:0035999">
    <property type="term" value="P:tetrahydrofolate interconversion"/>
    <property type="evidence" value="ECO:0007669"/>
    <property type="project" value="TreeGrafter"/>
</dbReference>
<feature type="binding site" evidence="4">
    <location>
        <position position="61"/>
    </location>
    <ligand>
        <name>substrate</name>
    </ligand>
</feature>
<sequence>MPETSTALLKQKLRGAVLSRLKALPDETRAHYSADLRTRLAPLLSGDTPLNICLFAPLAHEVDLMPLLKDHPQHRYHFPLCLPGRKLAFHLVRNPVEDLEPGVLGILAPKPALPLLAPEAADLIIVPGVAFTKDGNRLGYGGGYYDRYLPLCRQARLVSTAFPEQMQDTLPHDIHDCTIPLILTAGKR</sequence>
<dbReference type="AlphaFoldDB" id="A0A1H6K8A5"/>